<dbReference type="AlphaFoldDB" id="A0A3B0RF24"/>
<evidence type="ECO:0000256" key="1">
    <source>
        <dbReference type="ARBA" id="ARBA00008563"/>
    </source>
</evidence>
<evidence type="ECO:0000313" key="7">
    <source>
        <dbReference type="EMBL" id="VAV90552.1"/>
    </source>
</evidence>
<feature type="compositionally biased region" description="Basic and acidic residues" evidence="6">
    <location>
        <begin position="122"/>
        <end position="134"/>
    </location>
</feature>
<evidence type="ECO:0000256" key="2">
    <source>
        <dbReference type="ARBA" id="ARBA00022730"/>
    </source>
</evidence>
<keyword evidence="2" id="KW-0699">rRNA-binding</keyword>
<evidence type="ECO:0000256" key="5">
    <source>
        <dbReference type="ARBA" id="ARBA00023274"/>
    </source>
</evidence>
<keyword evidence="3" id="KW-0694">RNA-binding</keyword>
<keyword evidence="4 7" id="KW-0689">Ribosomal protein</keyword>
<dbReference type="HAMAP" id="MF_01363">
    <property type="entry name" value="Ribosomal_bL21"/>
    <property type="match status" value="1"/>
</dbReference>
<organism evidence="7">
    <name type="scientific">hydrothermal vent metagenome</name>
    <dbReference type="NCBI Taxonomy" id="652676"/>
    <lineage>
        <taxon>unclassified sequences</taxon>
        <taxon>metagenomes</taxon>
        <taxon>ecological metagenomes</taxon>
    </lineage>
</organism>
<feature type="region of interest" description="Disordered" evidence="6">
    <location>
        <begin position="105"/>
        <end position="174"/>
    </location>
</feature>
<keyword evidence="5" id="KW-0687">Ribonucleoprotein</keyword>
<evidence type="ECO:0000256" key="6">
    <source>
        <dbReference type="SAM" id="MobiDB-lite"/>
    </source>
</evidence>
<dbReference type="GO" id="GO:0006412">
    <property type="term" value="P:translation"/>
    <property type="evidence" value="ECO:0007669"/>
    <property type="project" value="InterPro"/>
</dbReference>
<gene>
    <name evidence="7" type="ORF">MNBD_ALPHA08-632</name>
</gene>
<dbReference type="InterPro" id="IPR036164">
    <property type="entry name" value="bL21-like_sf"/>
</dbReference>
<evidence type="ECO:0000256" key="3">
    <source>
        <dbReference type="ARBA" id="ARBA00022884"/>
    </source>
</evidence>
<dbReference type="InterPro" id="IPR018258">
    <property type="entry name" value="Ribosomal_bL21_CS"/>
</dbReference>
<dbReference type="InterPro" id="IPR001787">
    <property type="entry name" value="Ribosomal_bL21"/>
</dbReference>
<feature type="compositionally biased region" description="Low complexity" evidence="6">
    <location>
        <begin position="136"/>
        <end position="145"/>
    </location>
</feature>
<reference evidence="7" key="1">
    <citation type="submission" date="2018-06" db="EMBL/GenBank/DDBJ databases">
        <authorList>
            <person name="Zhirakovskaya E."/>
        </authorList>
    </citation>
    <scope>NUCLEOTIDE SEQUENCE</scope>
</reference>
<dbReference type="GO" id="GO:0019843">
    <property type="term" value="F:rRNA binding"/>
    <property type="evidence" value="ECO:0007669"/>
    <property type="project" value="UniProtKB-KW"/>
</dbReference>
<proteinExistence type="inferred from homology"/>
<dbReference type="PANTHER" id="PTHR21349">
    <property type="entry name" value="50S RIBOSOMAL PROTEIN L21"/>
    <property type="match status" value="1"/>
</dbReference>
<dbReference type="PROSITE" id="PS01169">
    <property type="entry name" value="RIBOSOMAL_L21"/>
    <property type="match status" value="1"/>
</dbReference>
<dbReference type="NCBIfam" id="TIGR00061">
    <property type="entry name" value="L21"/>
    <property type="match status" value="1"/>
</dbReference>
<feature type="compositionally biased region" description="Basic residues" evidence="6">
    <location>
        <begin position="154"/>
        <end position="174"/>
    </location>
</feature>
<protein>
    <submittedName>
        <fullName evidence="7">LSU ribosomal protein L21p</fullName>
    </submittedName>
</protein>
<comment type="similarity">
    <text evidence="1">Belongs to the bacterial ribosomal protein bL21 family.</text>
</comment>
<evidence type="ECO:0000256" key="4">
    <source>
        <dbReference type="ARBA" id="ARBA00022980"/>
    </source>
</evidence>
<dbReference type="GO" id="GO:0005840">
    <property type="term" value="C:ribosome"/>
    <property type="evidence" value="ECO:0007669"/>
    <property type="project" value="UniProtKB-KW"/>
</dbReference>
<dbReference type="SUPFAM" id="SSF141091">
    <property type="entry name" value="L21p-like"/>
    <property type="match status" value="1"/>
</dbReference>
<dbReference type="EMBL" id="UOEC01000078">
    <property type="protein sequence ID" value="VAV90552.1"/>
    <property type="molecule type" value="Genomic_DNA"/>
</dbReference>
<feature type="compositionally biased region" description="Basic residues" evidence="6">
    <location>
        <begin position="107"/>
        <end position="121"/>
    </location>
</feature>
<dbReference type="GO" id="GO:0005737">
    <property type="term" value="C:cytoplasm"/>
    <property type="evidence" value="ECO:0007669"/>
    <property type="project" value="UniProtKB-ARBA"/>
</dbReference>
<name>A0A3B0RF24_9ZZZZ</name>
<accession>A0A3B0RF24</accession>
<dbReference type="Pfam" id="PF00829">
    <property type="entry name" value="Ribosomal_L21p"/>
    <property type="match status" value="1"/>
</dbReference>
<sequence>MYAVIKTGGKQYRVAVEDKITVERLVGETGEIIELNEVLMIGDGDKVEIGAPMIDGACVGAELVEQSRGKKIIIFKKKRRKGYRRRNGHRQDLTVLKITEILTGGKKPSKKAAAKPKAKPKAKAEAKPAPEKKAPAKSAAKSAAKPKAEEKPAKKAPAKKKTTKKPAAKKPAAK</sequence>
<dbReference type="GO" id="GO:1990904">
    <property type="term" value="C:ribonucleoprotein complex"/>
    <property type="evidence" value="ECO:0007669"/>
    <property type="project" value="UniProtKB-KW"/>
</dbReference>
<dbReference type="PANTHER" id="PTHR21349:SF0">
    <property type="entry name" value="LARGE RIBOSOMAL SUBUNIT PROTEIN BL21M"/>
    <property type="match status" value="1"/>
</dbReference>
<dbReference type="InterPro" id="IPR028909">
    <property type="entry name" value="bL21-like"/>
</dbReference>
<dbReference type="GO" id="GO:0003735">
    <property type="term" value="F:structural constituent of ribosome"/>
    <property type="evidence" value="ECO:0007669"/>
    <property type="project" value="InterPro"/>
</dbReference>